<accession>A0A4Y2DAY6</accession>
<dbReference type="EMBL" id="BGPR01000335">
    <property type="protein sequence ID" value="GBM13880.1"/>
    <property type="molecule type" value="Genomic_DNA"/>
</dbReference>
<dbReference type="InterPro" id="IPR009057">
    <property type="entry name" value="Homeodomain-like_sf"/>
</dbReference>
<feature type="domain" description="HTH CENPB-type" evidence="3">
    <location>
        <begin position="1"/>
        <end position="71"/>
    </location>
</feature>
<keyword evidence="2" id="KW-0238">DNA-binding</keyword>
<dbReference type="SUPFAM" id="SSF46689">
    <property type="entry name" value="Homeodomain-like"/>
    <property type="match status" value="1"/>
</dbReference>
<gene>
    <name evidence="4" type="primary">Tigd4_140</name>
    <name evidence="4" type="ORF">AVEN_44133_1</name>
</gene>
<evidence type="ECO:0000256" key="1">
    <source>
        <dbReference type="ARBA" id="ARBA00004123"/>
    </source>
</evidence>
<evidence type="ECO:0000256" key="2">
    <source>
        <dbReference type="ARBA" id="ARBA00023125"/>
    </source>
</evidence>
<comment type="caution">
    <text evidence="4">The sequence shown here is derived from an EMBL/GenBank/DDBJ whole genome shotgun (WGS) entry which is preliminary data.</text>
</comment>
<dbReference type="GO" id="GO:0003677">
    <property type="term" value="F:DNA binding"/>
    <property type="evidence" value="ECO:0007669"/>
    <property type="project" value="UniProtKB-KW"/>
</dbReference>
<dbReference type="PROSITE" id="PS51253">
    <property type="entry name" value="HTH_CENPB"/>
    <property type="match status" value="1"/>
</dbReference>
<protein>
    <submittedName>
        <fullName evidence="4">Tigger transposable element-derived protein 4</fullName>
    </submittedName>
</protein>
<dbReference type="PANTHER" id="PTHR19303:SF73">
    <property type="entry name" value="PROTEIN PDC2"/>
    <property type="match status" value="1"/>
</dbReference>
<evidence type="ECO:0000259" key="3">
    <source>
        <dbReference type="PROSITE" id="PS51253"/>
    </source>
</evidence>
<proteinExistence type="predicted"/>
<dbReference type="Proteomes" id="UP000499080">
    <property type="component" value="Unassembled WGS sequence"/>
</dbReference>
<dbReference type="OrthoDB" id="6430169at2759"/>
<evidence type="ECO:0000313" key="5">
    <source>
        <dbReference type="Proteomes" id="UP000499080"/>
    </source>
</evidence>
<dbReference type="AlphaFoldDB" id="A0A4Y2DAY6"/>
<name>A0A4Y2DAY6_ARAVE</name>
<dbReference type="Pfam" id="PF03221">
    <property type="entry name" value="HTH_Tnp_Tc5"/>
    <property type="match status" value="1"/>
</dbReference>
<reference evidence="4 5" key="1">
    <citation type="journal article" date="2019" name="Sci. Rep.">
        <title>Orb-weaving spider Araneus ventricosus genome elucidates the spidroin gene catalogue.</title>
        <authorList>
            <person name="Kono N."/>
            <person name="Nakamura H."/>
            <person name="Ohtoshi R."/>
            <person name="Moran D.A.P."/>
            <person name="Shinohara A."/>
            <person name="Yoshida Y."/>
            <person name="Fujiwara M."/>
            <person name="Mori M."/>
            <person name="Tomita M."/>
            <person name="Arakawa K."/>
        </authorList>
    </citation>
    <scope>NUCLEOTIDE SEQUENCE [LARGE SCALE GENOMIC DNA]</scope>
</reference>
<keyword evidence="5" id="KW-1185">Reference proteome</keyword>
<comment type="subcellular location">
    <subcellularLocation>
        <location evidence="1">Nucleus</location>
    </subcellularLocation>
</comment>
<evidence type="ECO:0000313" key="4">
    <source>
        <dbReference type="EMBL" id="GBM13880.1"/>
    </source>
</evidence>
<dbReference type="PANTHER" id="PTHR19303">
    <property type="entry name" value="TRANSPOSON"/>
    <property type="match status" value="1"/>
</dbReference>
<dbReference type="SMART" id="SM00674">
    <property type="entry name" value="CENPB"/>
    <property type="match status" value="1"/>
</dbReference>
<dbReference type="GO" id="GO:0005634">
    <property type="term" value="C:nucleus"/>
    <property type="evidence" value="ECO:0007669"/>
    <property type="project" value="UniProtKB-SubCell"/>
</dbReference>
<dbReference type="InterPro" id="IPR006600">
    <property type="entry name" value="HTH_CenpB_DNA-bd_dom"/>
</dbReference>
<dbReference type="Gene3D" id="1.10.10.60">
    <property type="entry name" value="Homeodomain-like"/>
    <property type="match status" value="1"/>
</dbReference>
<dbReference type="InterPro" id="IPR050863">
    <property type="entry name" value="CenT-Element_Derived"/>
</dbReference>
<organism evidence="4 5">
    <name type="scientific">Araneus ventricosus</name>
    <name type="common">Orbweaver spider</name>
    <name type="synonym">Epeira ventricosa</name>
    <dbReference type="NCBI Taxonomy" id="182803"/>
    <lineage>
        <taxon>Eukaryota</taxon>
        <taxon>Metazoa</taxon>
        <taxon>Ecdysozoa</taxon>
        <taxon>Arthropoda</taxon>
        <taxon>Chelicerata</taxon>
        <taxon>Arachnida</taxon>
        <taxon>Araneae</taxon>
        <taxon>Araneomorphae</taxon>
        <taxon>Entelegynae</taxon>
        <taxon>Araneoidea</taxon>
        <taxon>Araneidae</taxon>
        <taxon>Araneus</taxon>
    </lineage>
</organism>
<sequence length="138" mass="15939">MQEVARGRKRNAEEALFKCFTLLRSRNLLTTGAILQAKANEFAEHFEEQSFVCSNGWQDRFKKRRNIRSGKFVSENSSVCSSDINHWMEDVWPDIIGNYDEKNIFNADETGLFLNLTPNHTLKFQVRKCVGGRLSNYG</sequence>